<sequence>MDRFQPHAPQQAFPMQSRCRRRLFAPLVACTLGAVLVVGCGPDEPESSVDVGAARETLMLSEEPADVQTALDLREQEGGFSEGEVVLVGQVGGMPNPWGDAESGFPWREGEASFFVVDPSTVAEFSGHEHEAGEDHSDCVFCQKRAADSVHAVAAVSFNGPDGKPLPVDARKLFDIKANDIVVVKGFAKRINGELLVLDADGLYVRR</sequence>
<reference evidence="1 2" key="1">
    <citation type="submission" date="2019-02" db="EMBL/GenBank/DDBJ databases">
        <title>Deep-cultivation of Planctomycetes and their phenomic and genomic characterization uncovers novel biology.</title>
        <authorList>
            <person name="Wiegand S."/>
            <person name="Jogler M."/>
            <person name="Boedeker C."/>
            <person name="Pinto D."/>
            <person name="Vollmers J."/>
            <person name="Rivas-Marin E."/>
            <person name="Kohn T."/>
            <person name="Peeters S.H."/>
            <person name="Heuer A."/>
            <person name="Rast P."/>
            <person name="Oberbeckmann S."/>
            <person name="Bunk B."/>
            <person name="Jeske O."/>
            <person name="Meyerdierks A."/>
            <person name="Storesund J.E."/>
            <person name="Kallscheuer N."/>
            <person name="Luecker S."/>
            <person name="Lage O.M."/>
            <person name="Pohl T."/>
            <person name="Merkel B.J."/>
            <person name="Hornburger P."/>
            <person name="Mueller R.-W."/>
            <person name="Bruemmer F."/>
            <person name="Labrenz M."/>
            <person name="Spormann A.M."/>
            <person name="Op Den Camp H."/>
            <person name="Overmann J."/>
            <person name="Amann R."/>
            <person name="Jetten M.S.M."/>
            <person name="Mascher T."/>
            <person name="Medema M.H."/>
            <person name="Devos D.P."/>
            <person name="Kaster A.-K."/>
            <person name="Ovreas L."/>
            <person name="Rohde M."/>
            <person name="Galperin M.Y."/>
            <person name="Jogler C."/>
        </authorList>
    </citation>
    <scope>NUCLEOTIDE SEQUENCE [LARGE SCALE GENOMIC DNA]</scope>
    <source>
        <strain evidence="1 2">KOR34</strain>
    </source>
</reference>
<dbReference type="Proteomes" id="UP000316714">
    <property type="component" value="Unassembled WGS sequence"/>
</dbReference>
<evidence type="ECO:0000313" key="1">
    <source>
        <dbReference type="EMBL" id="TWT36720.1"/>
    </source>
</evidence>
<gene>
    <name evidence="1" type="ORF">KOR34_16600</name>
</gene>
<accession>A0A5C5VFQ0</accession>
<dbReference type="EMBL" id="SIHJ01000001">
    <property type="protein sequence ID" value="TWT36720.1"/>
    <property type="molecule type" value="Genomic_DNA"/>
</dbReference>
<evidence type="ECO:0000313" key="2">
    <source>
        <dbReference type="Proteomes" id="UP000316714"/>
    </source>
</evidence>
<protein>
    <submittedName>
        <fullName evidence="1">Uncharacterized protein</fullName>
    </submittedName>
</protein>
<organism evidence="1 2">
    <name type="scientific">Posidoniimonas corsicana</name>
    <dbReference type="NCBI Taxonomy" id="1938618"/>
    <lineage>
        <taxon>Bacteria</taxon>
        <taxon>Pseudomonadati</taxon>
        <taxon>Planctomycetota</taxon>
        <taxon>Planctomycetia</taxon>
        <taxon>Pirellulales</taxon>
        <taxon>Lacipirellulaceae</taxon>
        <taxon>Posidoniimonas</taxon>
    </lineage>
</organism>
<name>A0A5C5VFQ0_9BACT</name>
<comment type="caution">
    <text evidence="1">The sequence shown here is derived from an EMBL/GenBank/DDBJ whole genome shotgun (WGS) entry which is preliminary data.</text>
</comment>
<proteinExistence type="predicted"/>
<keyword evidence="2" id="KW-1185">Reference proteome</keyword>
<dbReference type="AlphaFoldDB" id="A0A5C5VFQ0"/>